<dbReference type="InterPro" id="IPR051217">
    <property type="entry name" value="Insect_Cuticle_Struc_Prot"/>
</dbReference>
<dbReference type="PANTHER" id="PTHR12236">
    <property type="entry name" value="STRUCTURAL CONTITUENT OF CUTICLE"/>
    <property type="match status" value="1"/>
</dbReference>
<evidence type="ECO:0000313" key="5">
    <source>
        <dbReference type="Proteomes" id="UP000747542"/>
    </source>
</evidence>
<organism evidence="4 5">
    <name type="scientific">Homarus americanus</name>
    <name type="common">American lobster</name>
    <dbReference type="NCBI Taxonomy" id="6706"/>
    <lineage>
        <taxon>Eukaryota</taxon>
        <taxon>Metazoa</taxon>
        <taxon>Ecdysozoa</taxon>
        <taxon>Arthropoda</taxon>
        <taxon>Crustacea</taxon>
        <taxon>Multicrustacea</taxon>
        <taxon>Malacostraca</taxon>
        <taxon>Eumalacostraca</taxon>
        <taxon>Eucarida</taxon>
        <taxon>Decapoda</taxon>
        <taxon>Pleocyemata</taxon>
        <taxon>Astacidea</taxon>
        <taxon>Nephropoidea</taxon>
        <taxon>Nephropidae</taxon>
        <taxon>Homarus</taxon>
    </lineage>
</organism>
<evidence type="ECO:0000313" key="4">
    <source>
        <dbReference type="EMBL" id="KAG7159149.1"/>
    </source>
</evidence>
<dbReference type="Proteomes" id="UP000747542">
    <property type="component" value="Unassembled WGS sequence"/>
</dbReference>
<evidence type="ECO:0000256" key="2">
    <source>
        <dbReference type="PROSITE-ProRule" id="PRU00497"/>
    </source>
</evidence>
<feature type="region of interest" description="Disordered" evidence="3">
    <location>
        <begin position="262"/>
        <end position="375"/>
    </location>
</feature>
<dbReference type="EMBL" id="JAHLQT010033762">
    <property type="protein sequence ID" value="KAG7159149.1"/>
    <property type="molecule type" value="Genomic_DNA"/>
</dbReference>
<reference evidence="4" key="1">
    <citation type="journal article" date="2021" name="Sci. Adv.">
        <title>The American lobster genome reveals insights on longevity, neural, and immune adaptations.</title>
        <authorList>
            <person name="Polinski J.M."/>
            <person name="Zimin A.V."/>
            <person name="Clark K.F."/>
            <person name="Kohn A.B."/>
            <person name="Sadowski N."/>
            <person name="Timp W."/>
            <person name="Ptitsyn A."/>
            <person name="Khanna P."/>
            <person name="Romanova D.Y."/>
            <person name="Williams P."/>
            <person name="Greenwood S.J."/>
            <person name="Moroz L.L."/>
            <person name="Walt D.R."/>
            <person name="Bodnar A.G."/>
        </authorList>
    </citation>
    <scope>NUCLEOTIDE SEQUENCE</scope>
    <source>
        <strain evidence="4">GMGI-L3</strain>
    </source>
</reference>
<feature type="compositionally biased region" description="Pro residues" evidence="3">
    <location>
        <begin position="146"/>
        <end position="161"/>
    </location>
</feature>
<dbReference type="GO" id="GO:0031012">
    <property type="term" value="C:extracellular matrix"/>
    <property type="evidence" value="ECO:0007669"/>
    <property type="project" value="TreeGrafter"/>
</dbReference>
<name>A0A8J5JQB2_HOMAM</name>
<sequence>MFESPTPPRAMKEFPKHSTGHACYLSRHVLGVGGGWRVYKSTRRGGRRHSTIMTPKILLLVVAVTVGSVKGRPEIPARPASPYTPPDLGSDPSHVPGFNAHTAAALTTPDHFGPSGSGPDPTYNGPEHPDPSYRSPAPPNLSYSSPAPPTPRYSSPAPPGPSYSSPAASAPRQRSGDRTRSRAPASPSYTENTHDSAPVQRPAQYNFQYDAQDAETGQNYGHQETREGYNTQGSYYVPLPDGRIQKVTYYVDGDSGYMAEVTYEGEATYPEPQQYGRESEPAYNPAPAAPRRRPAPRQDYRSTPAPSYEPAPSPAYEPAQTPSYETTPRPNYQPTSYRRRGPTPPNSYRETPDYEAAPSNEPTPTYEEVPSQEYESVPSTDYQVLFFAALVAATFASPQYGNPSPVDPPRYDFNYVVNDYNGNDFGHQESRDGYDTQGNYYVQLPDGRLERVNYYVNGDSGFVAQVEYEGEAQYPAYQPSPSYGPSPSYQPEPSYG</sequence>
<dbReference type="PANTHER" id="PTHR12236:SF79">
    <property type="entry name" value="CUTICULAR PROTEIN 50CB-RELATED"/>
    <property type="match status" value="1"/>
</dbReference>
<evidence type="ECO:0000256" key="3">
    <source>
        <dbReference type="SAM" id="MobiDB-lite"/>
    </source>
</evidence>
<dbReference type="GO" id="GO:0042302">
    <property type="term" value="F:structural constituent of cuticle"/>
    <property type="evidence" value="ECO:0007669"/>
    <property type="project" value="UniProtKB-UniRule"/>
</dbReference>
<feature type="region of interest" description="Disordered" evidence="3">
    <location>
        <begin position="475"/>
        <end position="496"/>
    </location>
</feature>
<feature type="compositionally biased region" description="Polar residues" evidence="3">
    <location>
        <begin position="203"/>
        <end position="234"/>
    </location>
</feature>
<dbReference type="AlphaFoldDB" id="A0A8J5JQB2"/>
<gene>
    <name evidence="4" type="ORF">Hamer_G016529</name>
</gene>
<comment type="caution">
    <text evidence="4">The sequence shown here is derived from an EMBL/GenBank/DDBJ whole genome shotgun (WGS) entry which is preliminary data.</text>
</comment>
<accession>A0A8J5JQB2</accession>
<keyword evidence="5" id="KW-1185">Reference proteome</keyword>
<feature type="compositionally biased region" description="Low complexity" evidence="3">
    <location>
        <begin position="162"/>
        <end position="173"/>
    </location>
</feature>
<dbReference type="GO" id="GO:0005615">
    <property type="term" value="C:extracellular space"/>
    <property type="evidence" value="ECO:0007669"/>
    <property type="project" value="TreeGrafter"/>
</dbReference>
<dbReference type="Pfam" id="PF00379">
    <property type="entry name" value="Chitin_bind_4"/>
    <property type="match status" value="2"/>
</dbReference>
<evidence type="ECO:0000256" key="1">
    <source>
        <dbReference type="ARBA" id="ARBA00022460"/>
    </source>
</evidence>
<keyword evidence="1 2" id="KW-0193">Cuticle</keyword>
<protein>
    <submittedName>
        <fullName evidence="4">Pro-resilin-like 72</fullName>
    </submittedName>
</protein>
<proteinExistence type="predicted"/>
<dbReference type="InterPro" id="IPR000618">
    <property type="entry name" value="Insect_cuticle"/>
</dbReference>
<feature type="region of interest" description="Disordered" evidence="3">
    <location>
        <begin position="72"/>
        <end position="242"/>
    </location>
</feature>
<feature type="compositionally biased region" description="Polar residues" evidence="3">
    <location>
        <begin position="320"/>
        <end position="336"/>
    </location>
</feature>
<dbReference type="PROSITE" id="PS51155">
    <property type="entry name" value="CHIT_BIND_RR_2"/>
    <property type="match status" value="2"/>
</dbReference>